<sequence length="206" mass="22305">MWRKLQRGSGARHLGPLQHRPSARAALPDDARGARRLLGGAREAARAALGIAAAALALAGCGGGEARAPNPLRALDERRAIEVIRRAMVQEGARPVLGREVDLVSGGKVRVDVGVQNRSYGVVYVTEEDAQALGAALPPPNGRDEKLRIVRGGPDGAVRVVLLYQQNYLYDDLVGESHERTTITAERELTRDVQDFITYARTQKFP</sequence>
<dbReference type="PATRIC" id="fig|1254432.3.peg.7646"/>
<evidence type="ECO:0000313" key="3">
    <source>
        <dbReference type="Proteomes" id="UP000014803"/>
    </source>
</evidence>
<dbReference type="STRING" id="1254432.SCE1572_33730"/>
<accession>S4Y2K3</accession>
<feature type="region of interest" description="Disordered" evidence="1">
    <location>
        <begin position="1"/>
        <end position="28"/>
    </location>
</feature>
<reference evidence="2 3" key="1">
    <citation type="journal article" date="2013" name="Sci. Rep.">
        <title>Extraordinary expansion of a Sorangium cellulosum genome from an alkaline milieu.</title>
        <authorList>
            <person name="Han K."/>
            <person name="Li Z.F."/>
            <person name="Peng R."/>
            <person name="Zhu L.P."/>
            <person name="Zhou T."/>
            <person name="Wang L.G."/>
            <person name="Li S.G."/>
            <person name="Zhang X.B."/>
            <person name="Hu W."/>
            <person name="Wu Z.H."/>
            <person name="Qin N."/>
            <person name="Li Y.Z."/>
        </authorList>
    </citation>
    <scope>NUCLEOTIDE SEQUENCE [LARGE SCALE GENOMIC DNA]</scope>
    <source>
        <strain evidence="2 3">So0157-2</strain>
    </source>
</reference>
<dbReference type="EMBL" id="CP003969">
    <property type="protein sequence ID" value="AGP39009.1"/>
    <property type="molecule type" value="Genomic_DNA"/>
</dbReference>
<gene>
    <name evidence="2" type="ORF">SCE1572_33730</name>
</gene>
<evidence type="ECO:0000313" key="2">
    <source>
        <dbReference type="EMBL" id="AGP39009.1"/>
    </source>
</evidence>
<dbReference type="AlphaFoldDB" id="S4Y2K3"/>
<dbReference type="Proteomes" id="UP000014803">
    <property type="component" value="Chromosome"/>
</dbReference>
<dbReference type="OrthoDB" id="5512799at2"/>
<protein>
    <submittedName>
        <fullName evidence="2">Uncharacterized protein</fullName>
    </submittedName>
</protein>
<dbReference type="HOGENOM" id="CLU_1331218_0_0_7"/>
<dbReference type="RefSeq" id="WP_020738638.1">
    <property type="nucleotide sequence ID" value="NC_021658.1"/>
</dbReference>
<proteinExistence type="predicted"/>
<evidence type="ECO:0000256" key="1">
    <source>
        <dbReference type="SAM" id="MobiDB-lite"/>
    </source>
</evidence>
<organism evidence="2 3">
    <name type="scientific">Sorangium cellulosum So0157-2</name>
    <dbReference type="NCBI Taxonomy" id="1254432"/>
    <lineage>
        <taxon>Bacteria</taxon>
        <taxon>Pseudomonadati</taxon>
        <taxon>Myxococcota</taxon>
        <taxon>Polyangia</taxon>
        <taxon>Polyangiales</taxon>
        <taxon>Polyangiaceae</taxon>
        <taxon>Sorangium</taxon>
    </lineage>
</organism>
<name>S4Y2K3_SORCE</name>
<dbReference type="KEGG" id="scu:SCE1572_33730"/>